<evidence type="ECO:0000256" key="2">
    <source>
        <dbReference type="SAM" id="MobiDB-lite"/>
    </source>
</evidence>
<dbReference type="PANTHER" id="PTHR21255:SF7">
    <property type="entry name" value="DYNEIN LIGHT CHAIN TCTEX-TYPE PROTEIN 2B"/>
    <property type="match status" value="1"/>
</dbReference>
<comment type="similarity">
    <text evidence="1">Belongs to the dynein light chain Tctex-type family.</text>
</comment>
<dbReference type="GO" id="GO:0005737">
    <property type="term" value="C:cytoplasm"/>
    <property type="evidence" value="ECO:0007669"/>
    <property type="project" value="TreeGrafter"/>
</dbReference>
<dbReference type="CDD" id="cd21451">
    <property type="entry name" value="DLC-like_TCTEX1D"/>
    <property type="match status" value="1"/>
</dbReference>
<sequence length="183" mass="21022">MSGGRQESISTVDKHEKKSFTMETNRPTLECESLHDVLSNLISIDSIKSSDNTDVTQTTKNKIEAPTFMNTYCLESKKPFDVEIVEKLLKEVLTRQFDGAVYEPATVMDTCVAVSEEIKSRLTKFDFERYKIVCLVSIIENQMQSVETKVQCLWDSERDRYATFTLKNNHIISMATVFGIYYE</sequence>
<evidence type="ECO:0000256" key="1">
    <source>
        <dbReference type="ARBA" id="ARBA00005361"/>
    </source>
</evidence>
<evidence type="ECO:0008006" key="4">
    <source>
        <dbReference type="Google" id="ProtNLM"/>
    </source>
</evidence>
<proteinExistence type="inferred from homology"/>
<feature type="compositionally biased region" description="Polar residues" evidence="2">
    <location>
        <begin position="1"/>
        <end position="11"/>
    </location>
</feature>
<dbReference type="PANTHER" id="PTHR21255">
    <property type="entry name" value="T-COMPLEX-ASSOCIATED-TESTIS-EXPRESSED 1/ DYNEIN LIGHT CHAIN"/>
    <property type="match status" value="1"/>
</dbReference>
<organism evidence="3">
    <name type="scientific">Clastoptera arizonana</name>
    <name type="common">Arizona spittle bug</name>
    <dbReference type="NCBI Taxonomy" id="38151"/>
    <lineage>
        <taxon>Eukaryota</taxon>
        <taxon>Metazoa</taxon>
        <taxon>Ecdysozoa</taxon>
        <taxon>Arthropoda</taxon>
        <taxon>Hexapoda</taxon>
        <taxon>Insecta</taxon>
        <taxon>Pterygota</taxon>
        <taxon>Neoptera</taxon>
        <taxon>Paraneoptera</taxon>
        <taxon>Hemiptera</taxon>
        <taxon>Auchenorrhyncha</taxon>
        <taxon>Cercopoidea</taxon>
        <taxon>Clastopteridae</taxon>
        <taxon>Clastoptera</taxon>
    </lineage>
</organism>
<evidence type="ECO:0000313" key="3">
    <source>
        <dbReference type="EMBL" id="JAS23168.1"/>
    </source>
</evidence>
<dbReference type="Pfam" id="PF03645">
    <property type="entry name" value="Tctex-1"/>
    <property type="match status" value="1"/>
</dbReference>
<dbReference type="GO" id="GO:0045505">
    <property type="term" value="F:dynein intermediate chain binding"/>
    <property type="evidence" value="ECO:0007669"/>
    <property type="project" value="TreeGrafter"/>
</dbReference>
<dbReference type="EMBL" id="GEDC01014130">
    <property type="protein sequence ID" value="JAS23168.1"/>
    <property type="molecule type" value="Transcribed_RNA"/>
</dbReference>
<protein>
    <recommendedName>
        <fullName evidence="4">Dynein light chain</fullName>
    </recommendedName>
</protein>
<dbReference type="InterPro" id="IPR038586">
    <property type="entry name" value="Tctex-1-like_sf"/>
</dbReference>
<gene>
    <name evidence="3" type="ORF">g.410</name>
</gene>
<reference evidence="3" key="1">
    <citation type="submission" date="2015-12" db="EMBL/GenBank/DDBJ databases">
        <title>De novo transcriptome assembly of four potential Pierce s Disease insect vectors from Arizona vineyards.</title>
        <authorList>
            <person name="Tassone E.E."/>
        </authorList>
    </citation>
    <scope>NUCLEOTIDE SEQUENCE</scope>
</reference>
<name>A0A1B6DBX8_9HEMI</name>
<feature type="region of interest" description="Disordered" evidence="2">
    <location>
        <begin position="1"/>
        <end position="20"/>
    </location>
</feature>
<accession>A0A1B6DBX8</accession>
<dbReference type="InterPro" id="IPR005334">
    <property type="entry name" value="Tctex-1-like"/>
</dbReference>
<dbReference type="GO" id="GO:0007018">
    <property type="term" value="P:microtubule-based movement"/>
    <property type="evidence" value="ECO:0007669"/>
    <property type="project" value="TreeGrafter"/>
</dbReference>
<dbReference type="Gene3D" id="3.30.1140.40">
    <property type="entry name" value="Tctex-1"/>
    <property type="match status" value="1"/>
</dbReference>
<dbReference type="AlphaFoldDB" id="A0A1B6DBX8"/>
<dbReference type="GO" id="GO:0005868">
    <property type="term" value="C:cytoplasmic dynein complex"/>
    <property type="evidence" value="ECO:0007669"/>
    <property type="project" value="TreeGrafter"/>
</dbReference>